<protein>
    <submittedName>
        <fullName evidence="2">Uncharacterized protein</fullName>
    </submittedName>
</protein>
<dbReference type="EMBL" id="JBHSFW010000001">
    <property type="protein sequence ID" value="MFC4617823.1"/>
    <property type="molecule type" value="Genomic_DNA"/>
</dbReference>
<feature type="transmembrane region" description="Helical" evidence="1">
    <location>
        <begin position="102"/>
        <end position="123"/>
    </location>
</feature>
<dbReference type="PIRSF" id="PIRSF036710">
    <property type="entry name" value="YphA_Bacsu"/>
    <property type="match status" value="1"/>
</dbReference>
<accession>A0ABV9GLP9</accession>
<dbReference type="RefSeq" id="WP_376844845.1">
    <property type="nucleotide sequence ID" value="NZ_JBHSFW010000001.1"/>
</dbReference>
<feature type="transmembrane region" description="Helical" evidence="1">
    <location>
        <begin position="6"/>
        <end position="22"/>
    </location>
</feature>
<feature type="transmembrane region" description="Helical" evidence="1">
    <location>
        <begin position="163"/>
        <end position="181"/>
    </location>
</feature>
<keyword evidence="1" id="KW-0472">Membrane</keyword>
<dbReference type="Proteomes" id="UP001596022">
    <property type="component" value="Unassembled WGS sequence"/>
</dbReference>
<dbReference type="Pfam" id="PF24124">
    <property type="entry name" value="YphA"/>
    <property type="match status" value="1"/>
</dbReference>
<evidence type="ECO:0000313" key="2">
    <source>
        <dbReference type="EMBL" id="MFC4617823.1"/>
    </source>
</evidence>
<organism evidence="2 3">
    <name type="scientific">Camelliibacillus cellulosilyticus</name>
    <dbReference type="NCBI Taxonomy" id="2174486"/>
    <lineage>
        <taxon>Bacteria</taxon>
        <taxon>Bacillati</taxon>
        <taxon>Bacillota</taxon>
        <taxon>Bacilli</taxon>
        <taxon>Bacillales</taxon>
        <taxon>Sporolactobacillaceae</taxon>
        <taxon>Camelliibacillus</taxon>
    </lineage>
</organism>
<feature type="transmembrane region" description="Helical" evidence="1">
    <location>
        <begin position="75"/>
        <end position="96"/>
    </location>
</feature>
<keyword evidence="1" id="KW-0812">Transmembrane</keyword>
<name>A0ABV9GLP9_9BACL</name>
<evidence type="ECO:0000256" key="1">
    <source>
        <dbReference type="SAM" id="Phobius"/>
    </source>
</evidence>
<keyword evidence="1" id="KW-1133">Transmembrane helix</keyword>
<keyword evidence="3" id="KW-1185">Reference proteome</keyword>
<reference evidence="3" key="1">
    <citation type="journal article" date="2019" name="Int. J. Syst. Evol. Microbiol.">
        <title>The Global Catalogue of Microorganisms (GCM) 10K type strain sequencing project: providing services to taxonomists for standard genome sequencing and annotation.</title>
        <authorList>
            <consortium name="The Broad Institute Genomics Platform"/>
            <consortium name="The Broad Institute Genome Sequencing Center for Infectious Disease"/>
            <person name="Wu L."/>
            <person name="Ma J."/>
        </authorList>
    </citation>
    <scope>NUCLEOTIDE SEQUENCE [LARGE SCALE GENOMIC DNA]</scope>
    <source>
        <strain evidence="3">CGMCC 1.16306</strain>
    </source>
</reference>
<feature type="transmembrane region" description="Helical" evidence="1">
    <location>
        <begin position="130"/>
        <end position="151"/>
    </location>
</feature>
<dbReference type="InterPro" id="IPR014617">
    <property type="entry name" value="YphA_Bacsu"/>
</dbReference>
<sequence>MESMLFYWFLWGAWIIAAFLMNKGKERDILVFGILIVLILSGWTFSAGTIELNAGYLTLIFSGYVLLKNTSISNLLYYVLSDLVITILYVLIHIYLLMDPAILIIVNQWLFLSVLSLIILILVKPFYLRISTVLIGVGQGAVLKCMVFYPYEHTLGDKESFDALALTLLIIITWSGFRQFLHWLEQIFQKPSARRFTK</sequence>
<proteinExistence type="predicted"/>
<gene>
    <name evidence="2" type="ORF">ACFO4N_03665</name>
</gene>
<evidence type="ECO:0000313" key="3">
    <source>
        <dbReference type="Proteomes" id="UP001596022"/>
    </source>
</evidence>
<feature type="transmembrane region" description="Helical" evidence="1">
    <location>
        <begin position="52"/>
        <end position="68"/>
    </location>
</feature>
<comment type="caution">
    <text evidence="2">The sequence shown here is derived from an EMBL/GenBank/DDBJ whole genome shotgun (WGS) entry which is preliminary data.</text>
</comment>
<feature type="transmembrane region" description="Helical" evidence="1">
    <location>
        <begin position="29"/>
        <end position="46"/>
    </location>
</feature>